<name>A0A8H2JA03_MYCMU</name>
<dbReference type="EMBL" id="CP062008">
    <property type="protein sequence ID" value="QPG69994.1"/>
    <property type="molecule type" value="Genomic_DNA"/>
</dbReference>
<dbReference type="RefSeq" id="WP_053854588.1">
    <property type="nucleotide sequence ID" value="NZ_ANBS01000001.1"/>
</dbReference>
<reference evidence="3" key="1">
    <citation type="submission" date="2018-01" db="EMBL/GenBank/DDBJ databases">
        <title>Comparative genomics of Mycobacterium mucogenicum and Mycobacterium neoaurum clade members emphasizing tRNA and non-coding RNA.</title>
        <authorList>
            <person name="Behra P.R.K."/>
            <person name="Pettersson B.M.F."/>
            <person name="Das S."/>
            <person name="Dasgupta S."/>
            <person name="Kirsebom L.A."/>
        </authorList>
    </citation>
    <scope>NUCLEOTIDE SEQUENCE</scope>
    <source>
        <strain evidence="3">DSM 44124</strain>
    </source>
</reference>
<reference evidence="2 4" key="2">
    <citation type="journal article" date="2019" name="BMC Evol. Biol.">
        <title>Comparative genomics of Mycobacterium mucogenicum and Mycobacterium neoaurum clade members emphasizing tRNA and non-coding RNA.</title>
        <authorList>
            <person name="Behra P.R.K."/>
            <person name="Pettersson B.M.F."/>
            <person name="Das S."/>
            <person name="Dasgupta S."/>
            <person name="Kirsebom L.A."/>
        </authorList>
    </citation>
    <scope>NUCLEOTIDE SEQUENCE [LARGE SCALE GENOMIC DNA]</scope>
    <source>
        <strain evidence="2 4">DSM 44124</strain>
    </source>
</reference>
<feature type="transmembrane region" description="Helical" evidence="1">
    <location>
        <begin position="101"/>
        <end position="121"/>
    </location>
</feature>
<evidence type="ECO:0000313" key="2">
    <source>
        <dbReference type="EMBL" id="QPG69994.1"/>
    </source>
</evidence>
<accession>A0A8H2JA03</accession>
<keyword evidence="1" id="KW-0812">Transmembrane</keyword>
<protein>
    <submittedName>
        <fullName evidence="3">DUF1360 domain-containing protein</fullName>
    </submittedName>
</protein>
<evidence type="ECO:0000313" key="4">
    <source>
        <dbReference type="Proteomes" id="UP000309231"/>
    </source>
</evidence>
<gene>
    <name evidence="2" type="ORF">C1S78_002905</name>
    <name evidence="3" type="ORF">C1S78_02915</name>
</gene>
<evidence type="ECO:0000313" key="3">
    <source>
        <dbReference type="EMBL" id="TLH51446.1"/>
    </source>
</evidence>
<dbReference type="Proteomes" id="UP000309231">
    <property type="component" value="Chromosome"/>
</dbReference>
<proteinExistence type="predicted"/>
<dbReference type="KEGG" id="mmuc:C1S78_002905"/>
<feature type="transmembrane region" description="Helical" evidence="1">
    <location>
        <begin position="6"/>
        <end position="25"/>
    </location>
</feature>
<keyword evidence="1" id="KW-0472">Membrane</keyword>
<dbReference type="AlphaFoldDB" id="A0A8H2JA03"/>
<dbReference type="EMBL" id="POTL01000001">
    <property type="protein sequence ID" value="TLH51446.1"/>
    <property type="molecule type" value="Genomic_DNA"/>
</dbReference>
<dbReference type="GeneID" id="76723834"/>
<organism evidence="3">
    <name type="scientific">Mycolicibacterium mucogenicum DSM 44124</name>
    <dbReference type="NCBI Taxonomy" id="1226753"/>
    <lineage>
        <taxon>Bacteria</taxon>
        <taxon>Bacillati</taxon>
        <taxon>Actinomycetota</taxon>
        <taxon>Actinomycetes</taxon>
        <taxon>Mycobacteriales</taxon>
        <taxon>Mycobacteriaceae</taxon>
        <taxon>Mycolicibacterium</taxon>
    </lineage>
</organism>
<keyword evidence="4" id="KW-1185">Reference proteome</keyword>
<reference evidence="2 4" key="3">
    <citation type="journal article" date="2019" name="Sci. Rep.">
        <title>Insight into the biology of Mycobacterium mucogenicum and Mycobacterium neoaurum clade members.</title>
        <authorList>
            <person name="Behra P.R.K."/>
            <person name="Pettersson B.M.F."/>
            <person name="Ramesh M."/>
            <person name="Dasgupta S."/>
            <person name="Kirsebom L.A."/>
        </authorList>
    </citation>
    <scope>NUCLEOTIDE SEQUENCE [LARGE SCALE GENOMIC DNA]</scope>
    <source>
        <strain evidence="2 4">DSM 44124</strain>
    </source>
</reference>
<keyword evidence="1" id="KW-1133">Transmembrane helix</keyword>
<evidence type="ECO:0000256" key="1">
    <source>
        <dbReference type="SAM" id="Phobius"/>
    </source>
</evidence>
<dbReference type="InterPro" id="IPR010773">
    <property type="entry name" value="Mycophage_PG1_Gp7"/>
</dbReference>
<sequence>MNSLGIQLVTFAVYALAIARVVRFINYDALFDPVRIFVERHLQDARTNANGTTDHVTAAIYRRRESRWSTATYFIGCPWCVSIWIAAGTVWIPMWHSGNKVAQYIGILLAVSYLVGLAAPLSADDDDIVIEDVETP</sequence>
<dbReference type="Pfam" id="PF07098">
    <property type="entry name" value="DUF1360"/>
    <property type="match status" value="1"/>
</dbReference>
<feature type="transmembrane region" description="Helical" evidence="1">
    <location>
        <begin position="71"/>
        <end position="95"/>
    </location>
</feature>